<dbReference type="InterPro" id="IPR011249">
    <property type="entry name" value="Metalloenz_LuxS/M16"/>
</dbReference>
<dbReference type="InterPro" id="IPR007863">
    <property type="entry name" value="Peptidase_M16_C"/>
</dbReference>
<dbReference type="GO" id="GO:0046872">
    <property type="term" value="F:metal ion binding"/>
    <property type="evidence" value="ECO:0007669"/>
    <property type="project" value="InterPro"/>
</dbReference>
<dbReference type="SUPFAM" id="SSF63411">
    <property type="entry name" value="LuxS/MPP-like metallohydrolase"/>
    <property type="match status" value="2"/>
</dbReference>
<dbReference type="PROSITE" id="PS00143">
    <property type="entry name" value="INSULINASE"/>
    <property type="match status" value="1"/>
</dbReference>
<dbReference type="Pfam" id="PF05193">
    <property type="entry name" value="Peptidase_M16_C"/>
    <property type="match status" value="1"/>
</dbReference>
<dbReference type="EMBL" id="MFID01000025">
    <property type="protein sequence ID" value="OGF80886.1"/>
    <property type="molecule type" value="Genomic_DNA"/>
</dbReference>
<dbReference type="AlphaFoldDB" id="A0A1F5WZ05"/>
<evidence type="ECO:0008006" key="7">
    <source>
        <dbReference type="Google" id="ProtNLM"/>
    </source>
</evidence>
<dbReference type="PANTHER" id="PTHR11851:SF49">
    <property type="entry name" value="MITOCHONDRIAL-PROCESSING PEPTIDASE SUBUNIT ALPHA"/>
    <property type="match status" value="1"/>
</dbReference>
<evidence type="ECO:0000313" key="5">
    <source>
        <dbReference type="EMBL" id="OGF80886.1"/>
    </source>
</evidence>
<reference evidence="5 6" key="1">
    <citation type="journal article" date="2016" name="Nat. Commun.">
        <title>Thousands of microbial genomes shed light on interconnected biogeochemical processes in an aquifer system.</title>
        <authorList>
            <person name="Anantharaman K."/>
            <person name="Brown C.T."/>
            <person name="Hug L.A."/>
            <person name="Sharon I."/>
            <person name="Castelle C.J."/>
            <person name="Probst A.J."/>
            <person name="Thomas B.C."/>
            <person name="Singh A."/>
            <person name="Wilkins M.J."/>
            <person name="Karaoz U."/>
            <person name="Brodie E.L."/>
            <person name="Williams K.H."/>
            <person name="Hubbard S.S."/>
            <person name="Banfield J.F."/>
        </authorList>
    </citation>
    <scope>NUCLEOTIDE SEQUENCE [LARGE SCALE GENOMIC DNA]</scope>
</reference>
<feature type="domain" description="Peptidase M16 C-terminal" evidence="4">
    <location>
        <begin position="167"/>
        <end position="339"/>
    </location>
</feature>
<evidence type="ECO:0000259" key="3">
    <source>
        <dbReference type="Pfam" id="PF00675"/>
    </source>
</evidence>
<evidence type="ECO:0000259" key="4">
    <source>
        <dbReference type="Pfam" id="PF05193"/>
    </source>
</evidence>
<accession>A0A1F5WZ05</accession>
<dbReference type="Gene3D" id="3.30.830.10">
    <property type="entry name" value="Metalloenzyme, LuxS/M16 peptidase-like"/>
    <property type="match status" value="2"/>
</dbReference>
<sequence length="421" mass="46791">MYRLKKLSSGLKILTIPMKNTEIFTLLVLVGTGSQYETKKINGISHFLEHMFFKGTKDRPEPGQVHRELDSIGAQHNAFTSKEITGYYVKAAKEYFDKSLDIVSDILTSPLLSAEEIEKEKGVVVQEIRMRNDDPVSRTANIFEQLLWGDQPAGWEVAGDEKTVNSLRREDFLDYFYSQYVASNTVVVVAGAYPQDAEKRIEQEFKTLKKGKAGPETPTKSLGAGVKVRVENKDVESSNLVLGLEGFNMHHPKRFILSMLGVVLGGNVSSRLFTEVREKRGLAYYIGAGNTLYKDGGYFEISAGIPHDKTETALEVIVSELQKIKTDGVGAEELKRAKDYIRGSTKISLESSSALASYFGEQVVFEKKMMTPEENLKKLDGVSAPQIKALARELFQPSRSALALVGKAQSDTGFLKILKQI</sequence>
<protein>
    <recommendedName>
        <fullName evidence="7">Peptidase M16</fullName>
    </recommendedName>
</protein>
<dbReference type="GO" id="GO:0004222">
    <property type="term" value="F:metalloendopeptidase activity"/>
    <property type="evidence" value="ECO:0007669"/>
    <property type="project" value="InterPro"/>
</dbReference>
<gene>
    <name evidence="5" type="ORF">A2930_00990</name>
</gene>
<dbReference type="InterPro" id="IPR050361">
    <property type="entry name" value="MPP/UQCRC_Complex"/>
</dbReference>
<proteinExistence type="inferred from homology"/>
<evidence type="ECO:0000256" key="1">
    <source>
        <dbReference type="ARBA" id="ARBA00007261"/>
    </source>
</evidence>
<dbReference type="InterPro" id="IPR011765">
    <property type="entry name" value="Pept_M16_N"/>
</dbReference>
<evidence type="ECO:0000256" key="2">
    <source>
        <dbReference type="RuleBase" id="RU004447"/>
    </source>
</evidence>
<feature type="domain" description="Peptidase M16 N-terminal" evidence="3">
    <location>
        <begin position="17"/>
        <end position="140"/>
    </location>
</feature>
<dbReference type="InterPro" id="IPR001431">
    <property type="entry name" value="Pept_M16_Zn_BS"/>
</dbReference>
<comment type="similarity">
    <text evidence="1 2">Belongs to the peptidase M16 family.</text>
</comment>
<organism evidence="5 6">
    <name type="scientific">Candidatus Giovannonibacteria bacterium RIFCSPLOWO2_01_FULL_45_34</name>
    <dbReference type="NCBI Taxonomy" id="1798351"/>
    <lineage>
        <taxon>Bacteria</taxon>
        <taxon>Candidatus Giovannoniibacteriota</taxon>
    </lineage>
</organism>
<evidence type="ECO:0000313" key="6">
    <source>
        <dbReference type="Proteomes" id="UP000178114"/>
    </source>
</evidence>
<dbReference type="Proteomes" id="UP000178114">
    <property type="component" value="Unassembled WGS sequence"/>
</dbReference>
<comment type="caution">
    <text evidence="5">The sequence shown here is derived from an EMBL/GenBank/DDBJ whole genome shotgun (WGS) entry which is preliminary data.</text>
</comment>
<name>A0A1F5WZ05_9BACT</name>
<dbReference type="Pfam" id="PF00675">
    <property type="entry name" value="Peptidase_M16"/>
    <property type="match status" value="1"/>
</dbReference>
<dbReference type="STRING" id="1798351.A2930_00990"/>
<dbReference type="PANTHER" id="PTHR11851">
    <property type="entry name" value="METALLOPROTEASE"/>
    <property type="match status" value="1"/>
</dbReference>
<dbReference type="GO" id="GO:0006508">
    <property type="term" value="P:proteolysis"/>
    <property type="evidence" value="ECO:0007669"/>
    <property type="project" value="InterPro"/>
</dbReference>